<dbReference type="Pfam" id="PF00072">
    <property type="entry name" value="Response_reg"/>
    <property type="match status" value="1"/>
</dbReference>
<feature type="domain" description="Response regulatory" evidence="17">
    <location>
        <begin position="591"/>
        <end position="707"/>
    </location>
</feature>
<dbReference type="InterPro" id="IPR036097">
    <property type="entry name" value="HisK_dim/P_sf"/>
</dbReference>
<dbReference type="InterPro" id="IPR003594">
    <property type="entry name" value="HATPase_dom"/>
</dbReference>
<dbReference type="OrthoDB" id="1046984at2"/>
<comment type="catalytic activity">
    <reaction evidence="1">
        <text>ATP + protein L-histidine = ADP + protein N-phospho-L-histidine.</text>
        <dbReference type="EC" id="2.7.13.3"/>
    </reaction>
</comment>
<keyword evidence="20" id="KW-1185">Reference proteome</keyword>
<evidence type="ECO:0000313" key="19">
    <source>
        <dbReference type="EMBL" id="TSJ46573.1"/>
    </source>
</evidence>
<evidence type="ECO:0000256" key="10">
    <source>
        <dbReference type="ARBA" id="ARBA00022840"/>
    </source>
</evidence>
<dbReference type="SMART" id="SM00388">
    <property type="entry name" value="HisKA"/>
    <property type="match status" value="1"/>
</dbReference>
<proteinExistence type="predicted"/>
<evidence type="ECO:0000256" key="1">
    <source>
        <dbReference type="ARBA" id="ARBA00000085"/>
    </source>
</evidence>
<dbReference type="PANTHER" id="PTHR43047:SF72">
    <property type="entry name" value="OSMOSENSING HISTIDINE PROTEIN KINASE SLN1"/>
    <property type="match status" value="1"/>
</dbReference>
<dbReference type="PRINTS" id="PR00344">
    <property type="entry name" value="BCTRLSENSOR"/>
</dbReference>
<feature type="domain" description="Histidine kinase" evidence="16">
    <location>
        <begin position="347"/>
        <end position="568"/>
    </location>
</feature>
<dbReference type="PROSITE" id="PS50109">
    <property type="entry name" value="HIS_KIN"/>
    <property type="match status" value="1"/>
</dbReference>
<gene>
    <name evidence="19" type="ORF">FO442_05285</name>
</gene>
<evidence type="ECO:0000256" key="14">
    <source>
        <dbReference type="PROSITE-ProRule" id="PRU00169"/>
    </source>
</evidence>
<feature type="transmembrane region" description="Helical" evidence="15">
    <location>
        <begin position="294"/>
        <end position="317"/>
    </location>
</feature>
<keyword evidence="10" id="KW-0547">Nucleotide-binding</keyword>
<dbReference type="AlphaFoldDB" id="A0A556N3F4"/>
<dbReference type="FunFam" id="3.30.565.10:FF:000010">
    <property type="entry name" value="Sensor histidine kinase RcsC"/>
    <property type="match status" value="1"/>
</dbReference>
<dbReference type="GO" id="GO:0009927">
    <property type="term" value="F:histidine phosphotransfer kinase activity"/>
    <property type="evidence" value="ECO:0007669"/>
    <property type="project" value="TreeGrafter"/>
</dbReference>
<keyword evidence="8 15" id="KW-0812">Transmembrane</keyword>
<keyword evidence="11 15" id="KW-1133">Transmembrane helix</keyword>
<reference evidence="19 20" key="1">
    <citation type="submission" date="2019-07" db="EMBL/GenBank/DDBJ databases">
        <authorList>
            <person name="Huq M.A."/>
        </authorList>
    </citation>
    <scope>NUCLEOTIDE SEQUENCE [LARGE SCALE GENOMIC DNA]</scope>
    <source>
        <strain evidence="19 20">MAH-3</strain>
    </source>
</reference>
<organism evidence="19 20">
    <name type="scientific">Fluviicola chungangensis</name>
    <dbReference type="NCBI Taxonomy" id="2597671"/>
    <lineage>
        <taxon>Bacteria</taxon>
        <taxon>Pseudomonadati</taxon>
        <taxon>Bacteroidota</taxon>
        <taxon>Flavobacteriia</taxon>
        <taxon>Flavobacteriales</taxon>
        <taxon>Crocinitomicaceae</taxon>
        <taxon>Fluviicola</taxon>
    </lineage>
</organism>
<evidence type="ECO:0000256" key="15">
    <source>
        <dbReference type="SAM" id="Phobius"/>
    </source>
</evidence>
<comment type="caution">
    <text evidence="19">The sequence shown here is derived from an EMBL/GenBank/DDBJ whole genome shotgun (WGS) entry which is preliminary data.</text>
</comment>
<dbReference type="SMART" id="SM00387">
    <property type="entry name" value="HATPase_c"/>
    <property type="match status" value="1"/>
</dbReference>
<dbReference type="Gene3D" id="3.30.565.10">
    <property type="entry name" value="Histidine kinase-like ATPase, C-terminal domain"/>
    <property type="match status" value="1"/>
</dbReference>
<accession>A0A556N3F4</accession>
<dbReference type="GO" id="GO:0005886">
    <property type="term" value="C:plasma membrane"/>
    <property type="evidence" value="ECO:0007669"/>
    <property type="project" value="UniProtKB-SubCell"/>
</dbReference>
<keyword evidence="6 14" id="KW-0597">Phosphoprotein</keyword>
<keyword evidence="12 15" id="KW-0472">Membrane</keyword>
<dbReference type="EMBL" id="VLPL01000002">
    <property type="protein sequence ID" value="TSJ46573.1"/>
    <property type="molecule type" value="Genomic_DNA"/>
</dbReference>
<dbReference type="RefSeq" id="WP_144332110.1">
    <property type="nucleotide sequence ID" value="NZ_VLPL01000002.1"/>
</dbReference>
<dbReference type="Proteomes" id="UP000316008">
    <property type="component" value="Unassembled WGS sequence"/>
</dbReference>
<dbReference type="InterPro" id="IPR004358">
    <property type="entry name" value="Sig_transdc_His_kin-like_C"/>
</dbReference>
<comment type="subcellular location">
    <subcellularLocation>
        <location evidence="2">Cell inner membrane</location>
        <topology evidence="2">Multi-pass membrane protein</topology>
    </subcellularLocation>
</comment>
<keyword evidence="7" id="KW-0808">Transferase</keyword>
<name>A0A556N3F4_9FLAO</name>
<sequence>MKNSWRNTLFERILFAIIGLLLIFVCTTGYWVYDRLSQVSESPLPTNLKENRRFIVRDLNSNILKSDNLTYSYLYQNNPDALLDFEILESQTNRKIELLKSYKTDDTTYQKQIRNLSALVKARFYNLDTLMSIKNENRVNETMSIVENEVQNASEMARIKMEIRDRVNDLQTPQTQTQVQEEETKKKWFQRKNKKQNQTATTTTPAVQPQVKLKASDIAEASTSEIARKIQSVKNKAVSKESLLNMYKLDLEQENNQLSTHIGQIFQAIELADKRELLKETQHAKVVAAETNEIILLFSIISSLLILMIVLLIITLFNKSKETNAQLKLAKDKSDQLTEAKSRFLATMSHEIRTPLNAISGFTEQLFFEPLNQSAAKKVKIIRNSVKHLSQITNEILDLSKLEKDHIQLEKIAFNPANEIMMLHEQYELQVKERNNNLVVELDQKPFPNVLGDPLRFRQIIINLISNANKFSKDSLITIHLRYEELEKRQIRCLIEVQDQGIGMSASQRERIFEPFEQADLAVTRKYGGTGLGLSITKQIIDKQGGSIRVNSEEGVGTTFYIEIPFEKTEDKVDAPREPSRTDFSFLKDKSLLIVDDEPFNRTLLRSMFHGVNITLLEATNGLEALEQLKNNDVDIVLLDVRMPEMNGHELRKKMAEMETLDQIPVVGLTATLNHEKRQQMLDSGWTEVLTKPVNPEEIRRILYQIYKDNSMGTQLDEADFKSLQKLTDNNESFYRELLQTFVNSTENGLIKMKEHVAEEHWNDASELAHQLAAPFKHFGANNCYTTLKEIERMGKESSIDPSIKELMEVFEEQARHIITQVKEKLN</sequence>
<dbReference type="SMART" id="SM00448">
    <property type="entry name" value="REC"/>
    <property type="match status" value="1"/>
</dbReference>
<dbReference type="Pfam" id="PF02518">
    <property type="entry name" value="HATPase_c"/>
    <property type="match status" value="1"/>
</dbReference>
<dbReference type="InterPro" id="IPR005467">
    <property type="entry name" value="His_kinase_dom"/>
</dbReference>
<keyword evidence="9" id="KW-0418">Kinase</keyword>
<dbReference type="CDD" id="cd16922">
    <property type="entry name" value="HATPase_EvgS-ArcB-TorS-like"/>
    <property type="match status" value="1"/>
</dbReference>
<keyword evidence="10" id="KW-0067">ATP-binding</keyword>
<dbReference type="InterPro" id="IPR036890">
    <property type="entry name" value="HATPase_C_sf"/>
</dbReference>
<evidence type="ECO:0000256" key="4">
    <source>
        <dbReference type="ARBA" id="ARBA00022475"/>
    </source>
</evidence>
<evidence type="ECO:0000259" key="17">
    <source>
        <dbReference type="PROSITE" id="PS50110"/>
    </source>
</evidence>
<dbReference type="GO" id="GO:0000155">
    <property type="term" value="F:phosphorelay sensor kinase activity"/>
    <property type="evidence" value="ECO:0007669"/>
    <property type="project" value="InterPro"/>
</dbReference>
<dbReference type="EC" id="2.7.13.3" evidence="3"/>
<dbReference type="PANTHER" id="PTHR43047">
    <property type="entry name" value="TWO-COMPONENT HISTIDINE PROTEIN KINASE"/>
    <property type="match status" value="1"/>
</dbReference>
<keyword evidence="5" id="KW-0997">Cell inner membrane</keyword>
<evidence type="ECO:0000256" key="3">
    <source>
        <dbReference type="ARBA" id="ARBA00012438"/>
    </source>
</evidence>
<evidence type="ECO:0000256" key="8">
    <source>
        <dbReference type="ARBA" id="ARBA00022692"/>
    </source>
</evidence>
<dbReference type="Gene3D" id="3.40.50.2300">
    <property type="match status" value="1"/>
</dbReference>
<dbReference type="SUPFAM" id="SSF55874">
    <property type="entry name" value="ATPase domain of HSP90 chaperone/DNA topoisomerase II/histidine kinase"/>
    <property type="match status" value="1"/>
</dbReference>
<dbReference type="InterPro" id="IPR001789">
    <property type="entry name" value="Sig_transdc_resp-reg_receiver"/>
</dbReference>
<dbReference type="PROSITE" id="PS50110">
    <property type="entry name" value="RESPONSE_REGULATORY"/>
    <property type="match status" value="1"/>
</dbReference>
<dbReference type="InterPro" id="IPR008207">
    <property type="entry name" value="Sig_transdc_His_kin_Hpt_dom"/>
</dbReference>
<evidence type="ECO:0000256" key="12">
    <source>
        <dbReference type="ARBA" id="ARBA00023136"/>
    </source>
</evidence>
<feature type="modified residue" description="Phosphohistidine" evidence="13">
    <location>
        <position position="770"/>
    </location>
</feature>
<dbReference type="InterPro" id="IPR036641">
    <property type="entry name" value="HPT_dom_sf"/>
</dbReference>
<evidence type="ECO:0000256" key="11">
    <source>
        <dbReference type="ARBA" id="ARBA00022989"/>
    </source>
</evidence>
<evidence type="ECO:0000256" key="5">
    <source>
        <dbReference type="ARBA" id="ARBA00022519"/>
    </source>
</evidence>
<protein>
    <recommendedName>
        <fullName evidence="3">histidine kinase</fullName>
        <ecNumber evidence="3">2.7.13.3</ecNumber>
    </recommendedName>
</protein>
<dbReference type="CDD" id="cd17546">
    <property type="entry name" value="REC_hyHK_CKI1_RcsC-like"/>
    <property type="match status" value="1"/>
</dbReference>
<feature type="modified residue" description="4-aspartylphosphate" evidence="14">
    <location>
        <position position="640"/>
    </location>
</feature>
<dbReference type="SUPFAM" id="SSF47226">
    <property type="entry name" value="Histidine-containing phosphotransfer domain, HPT domain"/>
    <property type="match status" value="1"/>
</dbReference>
<evidence type="ECO:0000256" key="9">
    <source>
        <dbReference type="ARBA" id="ARBA00022777"/>
    </source>
</evidence>
<feature type="domain" description="HPt" evidence="18">
    <location>
        <begin position="731"/>
        <end position="825"/>
    </location>
</feature>
<evidence type="ECO:0000313" key="20">
    <source>
        <dbReference type="Proteomes" id="UP000316008"/>
    </source>
</evidence>
<evidence type="ECO:0000256" key="13">
    <source>
        <dbReference type="PROSITE-ProRule" id="PRU00110"/>
    </source>
</evidence>
<dbReference type="Gene3D" id="1.20.120.160">
    <property type="entry name" value="HPT domain"/>
    <property type="match status" value="1"/>
</dbReference>
<dbReference type="InterPro" id="IPR003661">
    <property type="entry name" value="HisK_dim/P_dom"/>
</dbReference>
<evidence type="ECO:0000259" key="16">
    <source>
        <dbReference type="PROSITE" id="PS50109"/>
    </source>
</evidence>
<dbReference type="Pfam" id="PF00512">
    <property type="entry name" value="HisKA"/>
    <property type="match status" value="1"/>
</dbReference>
<keyword evidence="4" id="KW-1003">Cell membrane</keyword>
<evidence type="ECO:0000256" key="6">
    <source>
        <dbReference type="ARBA" id="ARBA00022553"/>
    </source>
</evidence>
<evidence type="ECO:0000259" key="18">
    <source>
        <dbReference type="PROSITE" id="PS50894"/>
    </source>
</evidence>
<dbReference type="CDD" id="cd00082">
    <property type="entry name" value="HisKA"/>
    <property type="match status" value="1"/>
</dbReference>
<evidence type="ECO:0000256" key="7">
    <source>
        <dbReference type="ARBA" id="ARBA00022679"/>
    </source>
</evidence>
<dbReference type="InterPro" id="IPR011006">
    <property type="entry name" value="CheY-like_superfamily"/>
</dbReference>
<dbReference type="SUPFAM" id="SSF52172">
    <property type="entry name" value="CheY-like"/>
    <property type="match status" value="1"/>
</dbReference>
<dbReference type="SUPFAM" id="SSF47384">
    <property type="entry name" value="Homodimeric domain of signal transducing histidine kinase"/>
    <property type="match status" value="1"/>
</dbReference>
<dbReference type="Gene3D" id="1.10.287.130">
    <property type="match status" value="1"/>
</dbReference>
<evidence type="ECO:0000256" key="2">
    <source>
        <dbReference type="ARBA" id="ARBA00004429"/>
    </source>
</evidence>
<feature type="transmembrane region" description="Helical" evidence="15">
    <location>
        <begin position="12"/>
        <end position="33"/>
    </location>
</feature>
<dbReference type="PROSITE" id="PS50894">
    <property type="entry name" value="HPT"/>
    <property type="match status" value="1"/>
</dbReference>